<dbReference type="EMBL" id="HBIX01035241">
    <property type="protein sequence ID" value="CAE0730250.1"/>
    <property type="molecule type" value="Transcribed_RNA"/>
</dbReference>
<dbReference type="InterPro" id="IPR035952">
    <property type="entry name" value="Rhomboid-like_sf"/>
</dbReference>
<name>A0A7S4AXK1_9STRA</name>
<protein>
    <recommendedName>
        <fullName evidence="4">rhomboid protease</fullName>
        <ecNumber evidence="4">3.4.21.105</ecNumber>
    </recommendedName>
</protein>
<dbReference type="AlphaFoldDB" id="A0A7S4AXK1"/>
<evidence type="ECO:0000313" key="14">
    <source>
        <dbReference type="EMBL" id="CAE0730250.1"/>
    </source>
</evidence>
<dbReference type="PANTHER" id="PTHR22936">
    <property type="entry name" value="RHOMBOID-RELATED"/>
    <property type="match status" value="1"/>
</dbReference>
<dbReference type="GO" id="GO:0006508">
    <property type="term" value="P:proteolysis"/>
    <property type="evidence" value="ECO:0007669"/>
    <property type="project" value="UniProtKB-KW"/>
</dbReference>
<feature type="region of interest" description="Disordered" evidence="12">
    <location>
        <begin position="1"/>
        <end position="156"/>
    </location>
</feature>
<dbReference type="PANTHER" id="PTHR22936:SF69">
    <property type="entry name" value="RHOMBOID-LIKE PROTEIN"/>
    <property type="match status" value="1"/>
</dbReference>
<evidence type="ECO:0000256" key="6">
    <source>
        <dbReference type="ARBA" id="ARBA00022692"/>
    </source>
</evidence>
<feature type="compositionally biased region" description="Polar residues" evidence="12">
    <location>
        <begin position="18"/>
        <end position="30"/>
    </location>
</feature>
<feature type="compositionally biased region" description="Acidic residues" evidence="12">
    <location>
        <begin position="125"/>
        <end position="134"/>
    </location>
</feature>
<evidence type="ECO:0000259" key="13">
    <source>
        <dbReference type="Pfam" id="PF01694"/>
    </source>
</evidence>
<feature type="domain" description="Peptidase S54 rhomboid" evidence="13">
    <location>
        <begin position="316"/>
        <end position="462"/>
    </location>
</feature>
<dbReference type="GO" id="GO:0016020">
    <property type="term" value="C:membrane"/>
    <property type="evidence" value="ECO:0007669"/>
    <property type="project" value="UniProtKB-SubCell"/>
</dbReference>
<dbReference type="EC" id="3.4.21.105" evidence="4"/>
<evidence type="ECO:0000256" key="1">
    <source>
        <dbReference type="ARBA" id="ARBA00000156"/>
    </source>
</evidence>
<keyword evidence="10 11" id="KW-0472">Membrane</keyword>
<feature type="compositionally biased region" description="Basic and acidic residues" evidence="12">
    <location>
        <begin position="90"/>
        <end position="99"/>
    </location>
</feature>
<accession>A0A7S4AXK1</accession>
<comment type="caution">
    <text evidence="11">Lacks conserved residue(s) required for the propagation of feature annotation.</text>
</comment>
<evidence type="ECO:0000256" key="8">
    <source>
        <dbReference type="ARBA" id="ARBA00022825"/>
    </source>
</evidence>
<comment type="function">
    <text evidence="11">Serine protease involved in intramembrane proteolysis.</text>
</comment>
<dbReference type="Pfam" id="PF01694">
    <property type="entry name" value="Rhomboid"/>
    <property type="match status" value="1"/>
</dbReference>
<comment type="catalytic activity">
    <reaction evidence="1 11">
        <text>Cleaves type-1 transmembrane domains using a catalytic dyad composed of serine and histidine that are contributed by different transmembrane domains.</text>
        <dbReference type="EC" id="3.4.21.105"/>
    </reaction>
</comment>
<feature type="transmembrane region" description="Helical" evidence="11">
    <location>
        <begin position="325"/>
        <end position="344"/>
    </location>
</feature>
<keyword evidence="7 11" id="KW-0378">Hydrolase</keyword>
<evidence type="ECO:0000256" key="7">
    <source>
        <dbReference type="ARBA" id="ARBA00022801"/>
    </source>
</evidence>
<gene>
    <name evidence="14" type="ORF">PAUS00366_LOCUS23036</name>
</gene>
<evidence type="ECO:0000256" key="2">
    <source>
        <dbReference type="ARBA" id="ARBA00004141"/>
    </source>
</evidence>
<comment type="similarity">
    <text evidence="3 11">Belongs to the peptidase S54 family.</text>
</comment>
<evidence type="ECO:0000256" key="12">
    <source>
        <dbReference type="SAM" id="MobiDB-lite"/>
    </source>
</evidence>
<evidence type="ECO:0000256" key="11">
    <source>
        <dbReference type="RuleBase" id="RU362115"/>
    </source>
</evidence>
<feature type="compositionally biased region" description="Low complexity" evidence="12">
    <location>
        <begin position="64"/>
        <end position="73"/>
    </location>
</feature>
<feature type="compositionally biased region" description="Basic and acidic residues" evidence="12">
    <location>
        <begin position="54"/>
        <end position="63"/>
    </location>
</feature>
<dbReference type="Gene3D" id="1.20.1540.10">
    <property type="entry name" value="Rhomboid-like"/>
    <property type="match status" value="1"/>
</dbReference>
<dbReference type="SUPFAM" id="SSF144091">
    <property type="entry name" value="Rhomboid-like"/>
    <property type="match status" value="1"/>
</dbReference>
<keyword evidence="9 11" id="KW-1133">Transmembrane helix</keyword>
<feature type="transmembrane region" description="Helical" evidence="11">
    <location>
        <begin position="382"/>
        <end position="400"/>
    </location>
</feature>
<feature type="transmembrane region" description="Helical" evidence="11">
    <location>
        <begin position="484"/>
        <end position="506"/>
    </location>
</feature>
<feature type="transmembrane region" description="Helical" evidence="11">
    <location>
        <begin position="356"/>
        <end position="376"/>
    </location>
</feature>
<sequence>MTKKSKSQIDLRADRPTVPSQSRSGVSAGTNIEEEDFNRQYDLTPLGRKKSKKRGGERWKRTENTTTTTSPTTHSYPIDPWETSSPTGIDDMKSSELKTNETFFPLSHSNDSDSMERYGERSSDEDNINEDEDRHEERNSSQRSSFIRPSDIHPRMEEREDDIAQLRLLAGKLNADWGAVDFMAPALARRIRDFQFAQEKRRKKYGHEKPWGILGLYDHLAAIRVDVEWAEDAAWRRANGQPYLSWADFDAKKKKGANRPFFTYFLLFTCTIALLISIALNGWEVEQLDINPMIGPSAETLILMGAKDSYLIVSENEVWRVLSSAILHAGLVHYVINCLALWFLGKAIETTHGTMATAFIFIISAIGGTILSAIFLPEYITVGASGGIFGLIGACLSDIIMNWKHLFSDFVTENGRRNNHLLVVVFLVLDIVLNCLIGLTPYVDNFTHLGGMIYGLLCGLSTMERLPNAFFGMEENCFARVKQIVTRFLGLIISIILIIITTVILLEGDGETAPCPNCQWLSCVPFPPWKSQSNKWWYCDDCGRVSAEIVDSPNLHLQLDCPSGTSVAVGLETEQIDREKLEEELPGYCREFCPNLDTRF</sequence>
<evidence type="ECO:0000256" key="9">
    <source>
        <dbReference type="ARBA" id="ARBA00022989"/>
    </source>
</evidence>
<dbReference type="InterPro" id="IPR002610">
    <property type="entry name" value="Peptidase_S54_rhomboid-like"/>
</dbReference>
<evidence type="ECO:0000256" key="4">
    <source>
        <dbReference type="ARBA" id="ARBA00013039"/>
    </source>
</evidence>
<keyword evidence="5 11" id="KW-0645">Protease</keyword>
<feature type="transmembrane region" description="Helical" evidence="11">
    <location>
        <begin position="421"/>
        <end position="440"/>
    </location>
</feature>
<dbReference type="GO" id="GO:0004252">
    <property type="term" value="F:serine-type endopeptidase activity"/>
    <property type="evidence" value="ECO:0007669"/>
    <property type="project" value="InterPro"/>
</dbReference>
<feature type="compositionally biased region" description="Basic and acidic residues" evidence="12">
    <location>
        <begin position="110"/>
        <end position="124"/>
    </location>
</feature>
<reference evidence="14" key="1">
    <citation type="submission" date="2021-01" db="EMBL/GenBank/DDBJ databases">
        <authorList>
            <person name="Corre E."/>
            <person name="Pelletier E."/>
            <person name="Niang G."/>
            <person name="Scheremetjew M."/>
            <person name="Finn R."/>
            <person name="Kale V."/>
            <person name="Holt S."/>
            <person name="Cochrane G."/>
            <person name="Meng A."/>
            <person name="Brown T."/>
            <person name="Cohen L."/>
        </authorList>
    </citation>
    <scope>NUCLEOTIDE SEQUENCE</scope>
    <source>
        <strain evidence="14">10249 10 AB</strain>
    </source>
</reference>
<dbReference type="InterPro" id="IPR022764">
    <property type="entry name" value="Peptidase_S54_rhomboid_dom"/>
</dbReference>
<feature type="transmembrane region" description="Helical" evidence="11">
    <location>
        <begin position="261"/>
        <end position="283"/>
    </location>
</feature>
<organism evidence="14">
    <name type="scientific">Pseudo-nitzschia australis</name>
    <dbReference type="NCBI Taxonomy" id="44445"/>
    <lineage>
        <taxon>Eukaryota</taxon>
        <taxon>Sar</taxon>
        <taxon>Stramenopiles</taxon>
        <taxon>Ochrophyta</taxon>
        <taxon>Bacillariophyta</taxon>
        <taxon>Bacillariophyceae</taxon>
        <taxon>Bacillariophycidae</taxon>
        <taxon>Bacillariales</taxon>
        <taxon>Bacillariaceae</taxon>
        <taxon>Pseudo-nitzschia</taxon>
    </lineage>
</organism>
<evidence type="ECO:0000256" key="3">
    <source>
        <dbReference type="ARBA" id="ARBA00009045"/>
    </source>
</evidence>
<evidence type="ECO:0000256" key="5">
    <source>
        <dbReference type="ARBA" id="ARBA00022670"/>
    </source>
</evidence>
<comment type="subcellular location">
    <subcellularLocation>
        <location evidence="2 11">Membrane</location>
        <topology evidence="2 11">Multi-pass membrane protein</topology>
    </subcellularLocation>
</comment>
<evidence type="ECO:0000256" key="10">
    <source>
        <dbReference type="ARBA" id="ARBA00023136"/>
    </source>
</evidence>
<proteinExistence type="inferred from homology"/>
<keyword evidence="6 11" id="KW-0812">Transmembrane</keyword>
<keyword evidence="8 11" id="KW-0720">Serine protease</keyword>